<sequence>MERNLQLNLYSGLLIYRATRNTEFLLYNDTFSNKRHWGPPKGRVIGQEDEKNCGLRAAFEIIGVNPKDLRIEEGFKIEVKYLSGTKPKKVSYYLAQALDPHSRIPPNAEGLHIQWCNLQQAVDKAAFRNMQEVFTHACNFVESKKKARQPVRRKTGDSPRSNYGSPYSPNTAHSEAAAAVEGGVASVKSHLKGLNITSLQESQSPRPSSFSHQTADAKPTHHAGEHSREQMLDHQDKSGKSLTANPLYKTRLCERFETENYCPYEGKCTFAHGNIELRERIADAVEDKPSAKTEPTDGNNLFKTRLCERYMKGMFCQYGPKCNFAHGVTELKQRPAPSKESPKIVDDQASKFRMPRTRDSAAHPDYIHVDVPSSVVTLSQPRVDLPGHIIEKPMTPESPTASLPDKPQTNEFDTTQQDGASGLGKPKLVQYEHKLPPLAKPPTPGYTSRKQVEDKIPLKSALNGMTDTYEKTKIKVVELSKHERDMLPIALPKPKSASPIIVQQEENVIRDLRKYFESSSGEQMNSAADIKEVTRIEMRYNFSKASLFYALFASLLDGQCKDGNSAVTIFKTRQSLFTNFIRNAADQQKLLKAWADYVSQRNSQLLPKTSLVLSYWYSCDLIEEETCIKWYEQLEENSKIKIKSAKFIDWLQTAEEED</sequence>
<feature type="compositionally biased region" description="Polar residues" evidence="6">
    <location>
        <begin position="199"/>
        <end position="214"/>
    </location>
</feature>
<dbReference type="GO" id="GO:0003729">
    <property type="term" value="F:mRNA binding"/>
    <property type="evidence" value="ECO:0007669"/>
    <property type="project" value="InterPro"/>
</dbReference>
<name>A0A8H7ULU4_9FUNG</name>
<dbReference type="SUPFAM" id="SSF90229">
    <property type="entry name" value="CCCH zinc finger"/>
    <property type="match status" value="2"/>
</dbReference>
<dbReference type="PANTHER" id="PTHR12547">
    <property type="entry name" value="CCCH ZINC FINGER/TIS11-RELATED"/>
    <property type="match status" value="1"/>
</dbReference>
<evidence type="ECO:0000256" key="2">
    <source>
        <dbReference type="ARBA" id="ARBA00022737"/>
    </source>
</evidence>
<feature type="region of interest" description="Disordered" evidence="6">
    <location>
        <begin position="388"/>
        <end position="424"/>
    </location>
</feature>
<feature type="compositionally biased region" description="Polar residues" evidence="6">
    <location>
        <begin position="397"/>
        <end position="419"/>
    </location>
</feature>
<dbReference type="AlphaFoldDB" id="A0A8H7ULU4"/>
<dbReference type="GO" id="GO:0051252">
    <property type="term" value="P:regulation of RNA metabolic process"/>
    <property type="evidence" value="ECO:0007669"/>
    <property type="project" value="UniProtKB-ARBA"/>
</dbReference>
<evidence type="ECO:0000256" key="6">
    <source>
        <dbReference type="SAM" id="MobiDB-lite"/>
    </source>
</evidence>
<keyword evidence="3 5" id="KW-0863">Zinc-finger</keyword>
<feature type="compositionally biased region" description="Polar residues" evidence="6">
    <location>
        <begin position="158"/>
        <end position="173"/>
    </location>
</feature>
<dbReference type="GO" id="GO:0008270">
    <property type="term" value="F:zinc ion binding"/>
    <property type="evidence" value="ECO:0007669"/>
    <property type="project" value="UniProtKB-KW"/>
</dbReference>
<proteinExistence type="predicted"/>
<dbReference type="GO" id="GO:0010468">
    <property type="term" value="P:regulation of gene expression"/>
    <property type="evidence" value="ECO:0007669"/>
    <property type="project" value="UniProtKB-ARBA"/>
</dbReference>
<dbReference type="PROSITE" id="PS50103">
    <property type="entry name" value="ZF_C3H1"/>
    <property type="match status" value="2"/>
</dbReference>
<feature type="compositionally biased region" description="Basic and acidic residues" evidence="6">
    <location>
        <begin position="218"/>
        <end position="239"/>
    </location>
</feature>
<accession>A0A8H7ULU4</accession>
<dbReference type="Gene3D" id="3.90.79.10">
    <property type="entry name" value="Nucleoside Triphosphate Pyrophosphohydrolase"/>
    <property type="match status" value="1"/>
</dbReference>
<evidence type="ECO:0000313" key="9">
    <source>
        <dbReference type="EMBL" id="KAG2187955.1"/>
    </source>
</evidence>
<evidence type="ECO:0000259" key="7">
    <source>
        <dbReference type="PROSITE" id="PS50103"/>
    </source>
</evidence>
<dbReference type="Proteomes" id="UP000612746">
    <property type="component" value="Unassembled WGS sequence"/>
</dbReference>
<evidence type="ECO:0000259" key="8">
    <source>
        <dbReference type="PROSITE" id="PS51363"/>
    </source>
</evidence>
<dbReference type="Gene3D" id="1.25.40.180">
    <property type="match status" value="1"/>
</dbReference>
<keyword evidence="2" id="KW-0677">Repeat</keyword>
<evidence type="ECO:0000313" key="10">
    <source>
        <dbReference type="Proteomes" id="UP000612746"/>
    </source>
</evidence>
<dbReference type="PANTHER" id="PTHR12547:SF18">
    <property type="entry name" value="PROTEIN TIS11"/>
    <property type="match status" value="1"/>
</dbReference>
<comment type="caution">
    <text evidence="9">The sequence shown here is derived from an EMBL/GenBank/DDBJ whole genome shotgun (WGS) entry which is preliminary data.</text>
</comment>
<dbReference type="InterPro" id="IPR015797">
    <property type="entry name" value="NUDIX_hydrolase-like_dom_sf"/>
</dbReference>
<feature type="zinc finger region" description="C3H1-type" evidence="5">
    <location>
        <begin position="301"/>
        <end position="329"/>
    </location>
</feature>
<evidence type="ECO:0000256" key="5">
    <source>
        <dbReference type="PROSITE-ProRule" id="PRU00723"/>
    </source>
</evidence>
<keyword evidence="4 5" id="KW-0862">Zinc</keyword>
<dbReference type="SUPFAM" id="SSF55811">
    <property type="entry name" value="Nudix"/>
    <property type="match status" value="1"/>
</dbReference>
<keyword evidence="10" id="KW-1185">Reference proteome</keyword>
<dbReference type="Pfam" id="PF02020">
    <property type="entry name" value="W2"/>
    <property type="match status" value="1"/>
</dbReference>
<dbReference type="Pfam" id="PF00642">
    <property type="entry name" value="zf-CCCH"/>
    <property type="match status" value="2"/>
</dbReference>
<feature type="region of interest" description="Disordered" evidence="6">
    <location>
        <begin position="199"/>
        <end position="243"/>
    </location>
</feature>
<dbReference type="InterPro" id="IPR036855">
    <property type="entry name" value="Znf_CCCH_sf"/>
</dbReference>
<dbReference type="EMBL" id="JAEPRA010000002">
    <property type="protein sequence ID" value="KAG2187955.1"/>
    <property type="molecule type" value="Genomic_DNA"/>
</dbReference>
<gene>
    <name evidence="9" type="ORF">INT44_000705</name>
</gene>
<protein>
    <submittedName>
        <fullName evidence="9">Uncharacterized protein</fullName>
    </submittedName>
</protein>
<dbReference type="InterPro" id="IPR003307">
    <property type="entry name" value="W2_domain"/>
</dbReference>
<dbReference type="InterPro" id="IPR045877">
    <property type="entry name" value="ZFP36-like"/>
</dbReference>
<feature type="region of interest" description="Disordered" evidence="6">
    <location>
        <begin position="144"/>
        <end position="179"/>
    </location>
</feature>
<feature type="domain" description="C3H1-type" evidence="7">
    <location>
        <begin position="247"/>
        <end position="275"/>
    </location>
</feature>
<dbReference type="OrthoDB" id="410307at2759"/>
<dbReference type="Gene3D" id="4.10.1000.10">
    <property type="entry name" value="Zinc finger, CCCH-type"/>
    <property type="match status" value="2"/>
</dbReference>
<keyword evidence="1 5" id="KW-0479">Metal-binding</keyword>
<dbReference type="SUPFAM" id="SSF48371">
    <property type="entry name" value="ARM repeat"/>
    <property type="match status" value="1"/>
</dbReference>
<evidence type="ECO:0000256" key="4">
    <source>
        <dbReference type="ARBA" id="ARBA00022833"/>
    </source>
</evidence>
<dbReference type="SMART" id="SM00515">
    <property type="entry name" value="eIF5C"/>
    <property type="match status" value="1"/>
</dbReference>
<reference evidence="9" key="1">
    <citation type="submission" date="2020-12" db="EMBL/GenBank/DDBJ databases">
        <title>Metabolic potential, ecology and presence of endohyphal bacteria is reflected in genomic diversity of Mucoromycotina.</title>
        <authorList>
            <person name="Muszewska A."/>
            <person name="Okrasinska A."/>
            <person name="Steczkiewicz K."/>
            <person name="Drgas O."/>
            <person name="Orlowska M."/>
            <person name="Perlinska-Lenart U."/>
            <person name="Aleksandrzak-Piekarczyk T."/>
            <person name="Szatraj K."/>
            <person name="Zielenkiewicz U."/>
            <person name="Pilsyk S."/>
            <person name="Malc E."/>
            <person name="Mieczkowski P."/>
            <person name="Kruszewska J.S."/>
            <person name="Biernat P."/>
            <person name="Pawlowska J."/>
        </authorList>
    </citation>
    <scope>NUCLEOTIDE SEQUENCE</scope>
    <source>
        <strain evidence="9">WA0000051536</strain>
    </source>
</reference>
<feature type="domain" description="W2" evidence="8">
    <location>
        <begin position="492"/>
        <end position="658"/>
    </location>
</feature>
<dbReference type="FunFam" id="4.10.1000.10:FF:000003">
    <property type="entry name" value="Zinc finger CCCH domain-containing protein"/>
    <property type="match status" value="1"/>
</dbReference>
<feature type="domain" description="C3H1-type" evidence="7">
    <location>
        <begin position="301"/>
        <end position="329"/>
    </location>
</feature>
<feature type="zinc finger region" description="C3H1-type" evidence="5">
    <location>
        <begin position="247"/>
        <end position="275"/>
    </location>
</feature>
<evidence type="ECO:0000256" key="1">
    <source>
        <dbReference type="ARBA" id="ARBA00022723"/>
    </source>
</evidence>
<dbReference type="InterPro" id="IPR000571">
    <property type="entry name" value="Znf_CCCH"/>
</dbReference>
<dbReference type="SMART" id="SM00356">
    <property type="entry name" value="ZnF_C3H1"/>
    <property type="match status" value="2"/>
</dbReference>
<dbReference type="InterPro" id="IPR016024">
    <property type="entry name" value="ARM-type_fold"/>
</dbReference>
<evidence type="ECO:0000256" key="3">
    <source>
        <dbReference type="ARBA" id="ARBA00022771"/>
    </source>
</evidence>
<organism evidence="9 10">
    <name type="scientific">Umbelopsis vinacea</name>
    <dbReference type="NCBI Taxonomy" id="44442"/>
    <lineage>
        <taxon>Eukaryota</taxon>
        <taxon>Fungi</taxon>
        <taxon>Fungi incertae sedis</taxon>
        <taxon>Mucoromycota</taxon>
        <taxon>Mucoromycotina</taxon>
        <taxon>Umbelopsidomycetes</taxon>
        <taxon>Umbelopsidales</taxon>
        <taxon>Umbelopsidaceae</taxon>
        <taxon>Umbelopsis</taxon>
    </lineage>
</organism>
<dbReference type="PROSITE" id="PS51363">
    <property type="entry name" value="W2"/>
    <property type="match status" value="1"/>
</dbReference>